<dbReference type="CDD" id="cd17926">
    <property type="entry name" value="DEXHc_RE"/>
    <property type="match status" value="1"/>
</dbReference>
<dbReference type="SUPFAM" id="SSF52540">
    <property type="entry name" value="P-loop containing nucleoside triphosphate hydrolases"/>
    <property type="match status" value="2"/>
</dbReference>
<dbReference type="Gene3D" id="3.40.50.300">
    <property type="entry name" value="P-loop containing nucleotide triphosphate hydrolases"/>
    <property type="match status" value="2"/>
</dbReference>
<protein>
    <recommendedName>
        <fullName evidence="5">Helicase ATP-binding domain-containing protein</fullName>
    </recommendedName>
</protein>
<dbReference type="AlphaFoldDB" id="A0A6C0HPX2"/>
<organism evidence="6">
    <name type="scientific">viral metagenome</name>
    <dbReference type="NCBI Taxonomy" id="1070528"/>
    <lineage>
        <taxon>unclassified sequences</taxon>
        <taxon>metagenomes</taxon>
        <taxon>organismal metagenomes</taxon>
    </lineage>
</organism>
<dbReference type="InterPro" id="IPR014001">
    <property type="entry name" value="Helicase_ATP-bd"/>
</dbReference>
<name>A0A6C0HPX2_9ZZZZ</name>
<evidence type="ECO:0000256" key="4">
    <source>
        <dbReference type="ARBA" id="ARBA00022840"/>
    </source>
</evidence>
<dbReference type="SMART" id="SM00487">
    <property type="entry name" value="DEXDc"/>
    <property type="match status" value="1"/>
</dbReference>
<dbReference type="PROSITE" id="PS51192">
    <property type="entry name" value="HELICASE_ATP_BIND_1"/>
    <property type="match status" value="1"/>
</dbReference>
<keyword evidence="2" id="KW-0378">Hydrolase</keyword>
<dbReference type="EMBL" id="MN739997">
    <property type="protein sequence ID" value="QHT82155.1"/>
    <property type="molecule type" value="Genomic_DNA"/>
</dbReference>
<evidence type="ECO:0000256" key="3">
    <source>
        <dbReference type="ARBA" id="ARBA00022806"/>
    </source>
</evidence>
<evidence type="ECO:0000256" key="1">
    <source>
        <dbReference type="ARBA" id="ARBA00022741"/>
    </source>
</evidence>
<proteinExistence type="predicted"/>
<dbReference type="PANTHER" id="PTHR11274:SF0">
    <property type="entry name" value="GENERAL TRANSCRIPTION AND DNA REPAIR FACTOR IIH HELICASE SUBUNIT XPB"/>
    <property type="match status" value="1"/>
</dbReference>
<feature type="domain" description="Helicase ATP-binding" evidence="5">
    <location>
        <begin position="106"/>
        <end position="255"/>
    </location>
</feature>
<dbReference type="InterPro" id="IPR027417">
    <property type="entry name" value="P-loop_NTPase"/>
</dbReference>
<evidence type="ECO:0000259" key="5">
    <source>
        <dbReference type="PROSITE" id="PS51192"/>
    </source>
</evidence>
<dbReference type="Pfam" id="PF04851">
    <property type="entry name" value="ResIII"/>
    <property type="match status" value="1"/>
</dbReference>
<keyword evidence="4" id="KW-0067">ATP-binding</keyword>
<reference evidence="6" key="1">
    <citation type="journal article" date="2020" name="Nature">
        <title>Giant virus diversity and host interactions through global metagenomics.</title>
        <authorList>
            <person name="Schulz F."/>
            <person name="Roux S."/>
            <person name="Paez-Espino D."/>
            <person name="Jungbluth S."/>
            <person name="Walsh D.A."/>
            <person name="Denef V.J."/>
            <person name="McMahon K.D."/>
            <person name="Konstantinidis K.T."/>
            <person name="Eloe-Fadrosh E.A."/>
            <person name="Kyrpides N.C."/>
            <person name="Woyke T."/>
        </authorList>
    </citation>
    <scope>NUCLEOTIDE SEQUENCE</scope>
    <source>
        <strain evidence="6">GVMAG-M-3300023184-161</strain>
    </source>
</reference>
<dbReference type="GO" id="GO:0016787">
    <property type="term" value="F:hydrolase activity"/>
    <property type="evidence" value="ECO:0007669"/>
    <property type="project" value="UniProtKB-KW"/>
</dbReference>
<dbReference type="GO" id="GO:0005524">
    <property type="term" value="F:ATP binding"/>
    <property type="evidence" value="ECO:0007669"/>
    <property type="project" value="UniProtKB-KW"/>
</dbReference>
<dbReference type="InterPro" id="IPR006935">
    <property type="entry name" value="Helicase/UvrB_N"/>
</dbReference>
<accession>A0A6C0HPX2</accession>
<evidence type="ECO:0000313" key="6">
    <source>
        <dbReference type="EMBL" id="QHT82155.1"/>
    </source>
</evidence>
<keyword evidence="3" id="KW-0347">Helicase</keyword>
<dbReference type="GO" id="GO:0004386">
    <property type="term" value="F:helicase activity"/>
    <property type="evidence" value="ECO:0007669"/>
    <property type="project" value="UniProtKB-KW"/>
</dbReference>
<dbReference type="InterPro" id="IPR050615">
    <property type="entry name" value="ATP-dep_DNA_Helicase"/>
</dbReference>
<dbReference type="GO" id="GO:0003677">
    <property type="term" value="F:DNA binding"/>
    <property type="evidence" value="ECO:0007669"/>
    <property type="project" value="InterPro"/>
</dbReference>
<sequence>MDTAEPTYIGIHGYTIKKECLEQGGLKLIKNDLNVRPYIPSSPIQSPSFPVYTETEHNIHVPRFYGIEHYGLPDVINVPRGTDIKLKFEGSLRDYQTDIVKEYIKNTSTTHGGGGLLEIPCGEGKTVIALKILSELNKKTLVIVHKTFLGNQWIERINQFLPGARIGKLQGQINDIEDKDIVIGMLQSLSMKEYAEDEFKSFGLIIVDECHHISSEVFSRSLTKIITFYTLGLSATMQRKDGLSKVFKMFLGDIVFSKQRDKTDTVLIKAIDYIANDSEFNKVIMDQRGNPAYSSMISKLCSFGPRSEFIISVIITELKNDPLQQIIVLAHNRNVLEYIHDAIEHRKIATVGYYLGGMKEADLKSSELDKVIIATYAMAAEALDIKTLTTLLLVTPKTDVVQAVGRILRVKHARPMVVDIIDTHDLFKSQWAKRKKYYKSNNYKIMHTNSRDYVLNKWNEIVDTPKKNKCLIDVSSIKI</sequence>
<evidence type="ECO:0000256" key="2">
    <source>
        <dbReference type="ARBA" id="ARBA00022801"/>
    </source>
</evidence>
<keyword evidence="1" id="KW-0547">Nucleotide-binding</keyword>
<dbReference type="PANTHER" id="PTHR11274">
    <property type="entry name" value="RAD25/XP-B DNA REPAIR HELICASE"/>
    <property type="match status" value="1"/>
</dbReference>